<dbReference type="Proteomes" id="UP000299102">
    <property type="component" value="Unassembled WGS sequence"/>
</dbReference>
<gene>
    <name evidence="1" type="ORF">EVAR_75609_1</name>
</gene>
<name>A0A4C1U072_EUMVA</name>
<keyword evidence="2" id="KW-1185">Reference proteome</keyword>
<comment type="caution">
    <text evidence="1">The sequence shown here is derived from an EMBL/GenBank/DDBJ whole genome shotgun (WGS) entry which is preliminary data.</text>
</comment>
<organism evidence="1 2">
    <name type="scientific">Eumeta variegata</name>
    <name type="common">Bagworm moth</name>
    <name type="synonym">Eumeta japonica</name>
    <dbReference type="NCBI Taxonomy" id="151549"/>
    <lineage>
        <taxon>Eukaryota</taxon>
        <taxon>Metazoa</taxon>
        <taxon>Ecdysozoa</taxon>
        <taxon>Arthropoda</taxon>
        <taxon>Hexapoda</taxon>
        <taxon>Insecta</taxon>
        <taxon>Pterygota</taxon>
        <taxon>Neoptera</taxon>
        <taxon>Endopterygota</taxon>
        <taxon>Lepidoptera</taxon>
        <taxon>Glossata</taxon>
        <taxon>Ditrysia</taxon>
        <taxon>Tineoidea</taxon>
        <taxon>Psychidae</taxon>
        <taxon>Oiketicinae</taxon>
        <taxon>Eumeta</taxon>
    </lineage>
</organism>
<evidence type="ECO:0000313" key="1">
    <source>
        <dbReference type="EMBL" id="GBP19637.1"/>
    </source>
</evidence>
<dbReference type="EMBL" id="BGZK01000110">
    <property type="protein sequence ID" value="GBP19637.1"/>
    <property type="molecule type" value="Genomic_DNA"/>
</dbReference>
<evidence type="ECO:0000313" key="2">
    <source>
        <dbReference type="Proteomes" id="UP000299102"/>
    </source>
</evidence>
<accession>A0A4C1U072</accession>
<reference evidence="1 2" key="1">
    <citation type="journal article" date="2019" name="Commun. Biol.">
        <title>The bagworm genome reveals a unique fibroin gene that provides high tensile strength.</title>
        <authorList>
            <person name="Kono N."/>
            <person name="Nakamura H."/>
            <person name="Ohtoshi R."/>
            <person name="Tomita M."/>
            <person name="Numata K."/>
            <person name="Arakawa K."/>
        </authorList>
    </citation>
    <scope>NUCLEOTIDE SEQUENCE [LARGE SCALE GENOMIC DNA]</scope>
</reference>
<sequence>MREGETLYVHVGGAAPRKLLRLHKRADGSRLRGHELGYAKRECRCLFGEYELKGELFTVDLETLQKDNYEARRIFKVGFPRDGSRSADVVDRGGFALVSPSRWSIANRGPSTAVVVEMKTTFGGDDLTCSLRGTCDRGMLWFKLESHSSILARSGSNPVPPGSKAMYLSTVS</sequence>
<protein>
    <submittedName>
        <fullName evidence="1">Uncharacterized protein</fullName>
    </submittedName>
</protein>
<proteinExistence type="predicted"/>
<dbReference type="AlphaFoldDB" id="A0A4C1U072"/>